<dbReference type="AlphaFoldDB" id="A0A2R6S4Z8"/>
<dbReference type="GO" id="GO:0031417">
    <property type="term" value="C:NatC complex"/>
    <property type="evidence" value="ECO:0007669"/>
    <property type="project" value="InterPro"/>
</dbReference>
<feature type="domain" description="Sm" evidence="1">
    <location>
        <begin position="30"/>
        <end position="90"/>
    </location>
</feature>
<dbReference type="InterPro" id="IPR010920">
    <property type="entry name" value="LSM_dom_sf"/>
</dbReference>
<comment type="caution">
    <text evidence="2">The sequence shown here is derived from an EMBL/GenBank/DDBJ whole genome shotgun (WGS) entry which is preliminary data.</text>
</comment>
<dbReference type="PANTHER" id="PTHR10701:SF5">
    <property type="entry name" value="N-ALPHA-ACETYLTRANSFERASE 38, NATC AUXILIARY SUBUNIT"/>
    <property type="match status" value="1"/>
</dbReference>
<evidence type="ECO:0000313" key="3">
    <source>
        <dbReference type="Proteomes" id="UP000186601"/>
    </source>
</evidence>
<keyword evidence="3" id="KW-1185">Reference proteome</keyword>
<dbReference type="InterPro" id="IPR034110">
    <property type="entry name" value="LSMD1_Sm"/>
</dbReference>
<dbReference type="CDD" id="cd06168">
    <property type="entry name" value="LSMD1"/>
    <property type="match status" value="1"/>
</dbReference>
<sequence length="131" mass="14635">MSSGTSSSLSEHVASLNLQDRGEDTPAIQSLKSLLRQSLRITILDGRIFLGTFAGTDKQLNILLINTDEFRLAPRQHINPDGRFVGLVLIPWRLVVKVEVHKPQGDDAADADNYRMRGMGNEEENDSLYAW</sequence>
<dbReference type="EMBL" id="MLYV02000057">
    <property type="protein sequence ID" value="PSS37323.1"/>
    <property type="molecule type" value="Genomic_DNA"/>
</dbReference>
<proteinExistence type="predicted"/>
<dbReference type="Gene3D" id="2.30.30.100">
    <property type="match status" value="1"/>
</dbReference>
<dbReference type="Proteomes" id="UP000186601">
    <property type="component" value="Unassembled WGS sequence"/>
</dbReference>
<evidence type="ECO:0000313" key="2">
    <source>
        <dbReference type="EMBL" id="PSS37323.1"/>
    </source>
</evidence>
<dbReference type="Pfam" id="PF01423">
    <property type="entry name" value="LSM"/>
    <property type="match status" value="1"/>
</dbReference>
<reference evidence="2 3" key="1">
    <citation type="submission" date="2018-02" db="EMBL/GenBank/DDBJ databases">
        <title>Genome sequence of the basidiomycete white-rot fungus Phlebia centrifuga.</title>
        <authorList>
            <person name="Granchi Z."/>
            <person name="Peng M."/>
            <person name="de Vries R.P."/>
            <person name="Hilden K."/>
            <person name="Makela M.R."/>
            <person name="Grigoriev I."/>
            <person name="Riley R."/>
        </authorList>
    </citation>
    <scope>NUCLEOTIDE SEQUENCE [LARGE SCALE GENOMIC DNA]</scope>
    <source>
        <strain evidence="2 3">FBCC195</strain>
    </source>
</reference>
<name>A0A2R6S4Z8_9APHY</name>
<dbReference type="OrthoDB" id="368909at2759"/>
<gene>
    <name evidence="2" type="ORF">PHLCEN_2v800</name>
</gene>
<evidence type="ECO:0000259" key="1">
    <source>
        <dbReference type="Pfam" id="PF01423"/>
    </source>
</evidence>
<dbReference type="InterPro" id="IPR050914">
    <property type="entry name" value="snRNP_SmB/NAA38-like"/>
</dbReference>
<protein>
    <recommendedName>
        <fullName evidence="1">Sm domain-containing protein</fullName>
    </recommendedName>
</protein>
<dbReference type="InterPro" id="IPR001163">
    <property type="entry name" value="Sm_dom_euk/arc"/>
</dbReference>
<accession>A0A2R6S4Z8</accession>
<dbReference type="STRING" id="98765.A0A2R6S4Z8"/>
<dbReference type="PANTHER" id="PTHR10701">
    <property type="entry name" value="SMALL NUCLEAR RIBONUCLEOPROTEIN-ASSOCIATED PROTEIN B AND N"/>
    <property type="match status" value="1"/>
</dbReference>
<organism evidence="2 3">
    <name type="scientific">Hermanssonia centrifuga</name>
    <dbReference type="NCBI Taxonomy" id="98765"/>
    <lineage>
        <taxon>Eukaryota</taxon>
        <taxon>Fungi</taxon>
        <taxon>Dikarya</taxon>
        <taxon>Basidiomycota</taxon>
        <taxon>Agaricomycotina</taxon>
        <taxon>Agaricomycetes</taxon>
        <taxon>Polyporales</taxon>
        <taxon>Meruliaceae</taxon>
        <taxon>Hermanssonia</taxon>
    </lineage>
</organism>
<dbReference type="SUPFAM" id="SSF50182">
    <property type="entry name" value="Sm-like ribonucleoproteins"/>
    <property type="match status" value="1"/>
</dbReference>